<name>A0A0L8FLJ5_OCTBM</name>
<evidence type="ECO:0000313" key="1">
    <source>
        <dbReference type="EMBL" id="KOF65528.1"/>
    </source>
</evidence>
<accession>A0A0L8FLJ5</accession>
<sequence>MVLHVRISHIHCGPNLSPKISQMKGFEHHKFRCSHGITCENFPHLLWTQSLTKDITDEGF</sequence>
<proteinExistence type="predicted"/>
<dbReference type="AlphaFoldDB" id="A0A0L8FLJ5"/>
<organism evidence="1">
    <name type="scientific">Octopus bimaculoides</name>
    <name type="common">California two-spotted octopus</name>
    <dbReference type="NCBI Taxonomy" id="37653"/>
    <lineage>
        <taxon>Eukaryota</taxon>
        <taxon>Metazoa</taxon>
        <taxon>Spiralia</taxon>
        <taxon>Lophotrochozoa</taxon>
        <taxon>Mollusca</taxon>
        <taxon>Cephalopoda</taxon>
        <taxon>Coleoidea</taxon>
        <taxon>Octopodiformes</taxon>
        <taxon>Octopoda</taxon>
        <taxon>Incirrata</taxon>
        <taxon>Octopodidae</taxon>
        <taxon>Octopus</taxon>
    </lineage>
</organism>
<protein>
    <submittedName>
        <fullName evidence="1">Uncharacterized protein</fullName>
    </submittedName>
</protein>
<dbReference type="EMBL" id="KQ429244">
    <property type="protein sequence ID" value="KOF65528.1"/>
    <property type="molecule type" value="Genomic_DNA"/>
</dbReference>
<gene>
    <name evidence="1" type="ORF">OCBIM_22015286mg</name>
</gene>
<reference evidence="1" key="1">
    <citation type="submission" date="2015-07" db="EMBL/GenBank/DDBJ databases">
        <title>MeaNS - Measles Nucleotide Surveillance Program.</title>
        <authorList>
            <person name="Tran T."/>
            <person name="Druce J."/>
        </authorList>
    </citation>
    <scope>NUCLEOTIDE SEQUENCE</scope>
    <source>
        <strain evidence="1">UCB-OBI-ISO-001</strain>
        <tissue evidence="1">Gonad</tissue>
    </source>
</reference>